<keyword evidence="2" id="KW-1185">Reference proteome</keyword>
<organism evidence="1 2">
    <name type="scientific">Trifolium pratense</name>
    <name type="common">Red clover</name>
    <dbReference type="NCBI Taxonomy" id="57577"/>
    <lineage>
        <taxon>Eukaryota</taxon>
        <taxon>Viridiplantae</taxon>
        <taxon>Streptophyta</taxon>
        <taxon>Embryophyta</taxon>
        <taxon>Tracheophyta</taxon>
        <taxon>Spermatophyta</taxon>
        <taxon>Magnoliopsida</taxon>
        <taxon>eudicotyledons</taxon>
        <taxon>Gunneridae</taxon>
        <taxon>Pentapetalae</taxon>
        <taxon>rosids</taxon>
        <taxon>fabids</taxon>
        <taxon>Fabales</taxon>
        <taxon>Fabaceae</taxon>
        <taxon>Papilionoideae</taxon>
        <taxon>50 kb inversion clade</taxon>
        <taxon>NPAAA clade</taxon>
        <taxon>Hologalegina</taxon>
        <taxon>IRL clade</taxon>
        <taxon>Trifolieae</taxon>
        <taxon>Trifolium</taxon>
    </lineage>
</organism>
<gene>
    <name evidence="1" type="ORF">MILVUS5_LOCUS10215</name>
</gene>
<comment type="caution">
    <text evidence="1">The sequence shown here is derived from an EMBL/GenBank/DDBJ whole genome shotgun (WGS) entry which is preliminary data.</text>
</comment>
<evidence type="ECO:0000313" key="1">
    <source>
        <dbReference type="EMBL" id="CAJ2640347.1"/>
    </source>
</evidence>
<sequence length="80" mass="9088">MVNIFYFWLRKCLLSASYCTGRNSCTLTSILVQSNEVNNDKENAKKKKKVGEASTLAATMLIQVIQFCAGRFSLSFYVHR</sequence>
<dbReference type="Proteomes" id="UP001177021">
    <property type="component" value="Unassembled WGS sequence"/>
</dbReference>
<protein>
    <submittedName>
        <fullName evidence="1">Uncharacterized protein</fullName>
    </submittedName>
</protein>
<name>A0ACB0J9L3_TRIPR</name>
<proteinExistence type="predicted"/>
<evidence type="ECO:0000313" key="2">
    <source>
        <dbReference type="Proteomes" id="UP001177021"/>
    </source>
</evidence>
<reference evidence="1" key="1">
    <citation type="submission" date="2023-10" db="EMBL/GenBank/DDBJ databases">
        <authorList>
            <person name="Rodriguez Cubillos JULIANA M."/>
            <person name="De Vega J."/>
        </authorList>
    </citation>
    <scope>NUCLEOTIDE SEQUENCE</scope>
</reference>
<dbReference type="EMBL" id="CASHSV030000024">
    <property type="protein sequence ID" value="CAJ2640347.1"/>
    <property type="molecule type" value="Genomic_DNA"/>
</dbReference>
<accession>A0ACB0J9L3</accession>